<organism evidence="1 2">
    <name type="scientific">Phaeobacter gallaeciensis</name>
    <dbReference type="NCBI Taxonomy" id="60890"/>
    <lineage>
        <taxon>Bacteria</taxon>
        <taxon>Pseudomonadati</taxon>
        <taxon>Pseudomonadota</taxon>
        <taxon>Alphaproteobacteria</taxon>
        <taxon>Rhodobacterales</taxon>
        <taxon>Roseobacteraceae</taxon>
        <taxon>Phaeobacter</taxon>
    </lineage>
</organism>
<dbReference type="AlphaFoldDB" id="A0A366XFU1"/>
<gene>
    <name evidence="1" type="ORF">DS909_01360</name>
</gene>
<evidence type="ECO:0000313" key="1">
    <source>
        <dbReference type="EMBL" id="RBW62280.1"/>
    </source>
</evidence>
<dbReference type="Proteomes" id="UP000252706">
    <property type="component" value="Unassembled WGS sequence"/>
</dbReference>
<dbReference type="EMBL" id="QOCE01000003">
    <property type="protein sequence ID" value="RBW62280.1"/>
    <property type="molecule type" value="Genomic_DNA"/>
</dbReference>
<evidence type="ECO:0000313" key="2">
    <source>
        <dbReference type="Proteomes" id="UP000252706"/>
    </source>
</evidence>
<reference evidence="1 2" key="1">
    <citation type="submission" date="2018-07" db="EMBL/GenBank/DDBJ databases">
        <title>Modular assembly of carbohydrate-degrading microbial communities in the ocean.</title>
        <authorList>
            <person name="Enke T.N."/>
            <person name="Datta M.S."/>
            <person name="Schwartzman J.A."/>
            <person name="Cermak N."/>
            <person name="Schmitz D.A."/>
            <person name="Barrere J."/>
            <person name="Cordero O.X."/>
        </authorList>
    </citation>
    <scope>NUCLEOTIDE SEQUENCE [LARGE SCALE GENOMIC DNA]</scope>
    <source>
        <strain evidence="1 2">C3M10</strain>
    </source>
</reference>
<proteinExistence type="predicted"/>
<name>A0A366XFU1_9RHOB</name>
<protein>
    <submittedName>
        <fullName evidence="1">Uncharacterized protein</fullName>
    </submittedName>
</protein>
<sequence length="120" mass="13659">MDTHSLLKFHRTFNFRIDLSKASWSAMEPIDDVASVVWVFNNQALPHTTKALEARWHRVDQLNQITGANLSSTEGVQNGRFDYLTSPNTHCQTLRSVIGSRRKKSMVKLLTLTATLFPIM</sequence>
<accession>A0A366XFU1</accession>
<comment type="caution">
    <text evidence="1">The sequence shown here is derived from an EMBL/GenBank/DDBJ whole genome shotgun (WGS) entry which is preliminary data.</text>
</comment>